<evidence type="ECO:0008006" key="4">
    <source>
        <dbReference type="Google" id="ProtNLM"/>
    </source>
</evidence>
<dbReference type="EMBL" id="JAPMUA010000002">
    <property type="protein sequence ID" value="MDG3585403.1"/>
    <property type="molecule type" value="Genomic_DNA"/>
</dbReference>
<keyword evidence="1" id="KW-0472">Membrane</keyword>
<evidence type="ECO:0000313" key="3">
    <source>
        <dbReference type="Proteomes" id="UP001153642"/>
    </source>
</evidence>
<protein>
    <recommendedName>
        <fullName evidence="4">Holin</fullName>
    </recommendedName>
</protein>
<keyword evidence="3" id="KW-1185">Reference proteome</keyword>
<organism evidence="2 3">
    <name type="scientific">Galbibacter pacificus</name>
    <dbReference type="NCBI Taxonomy" id="2996052"/>
    <lineage>
        <taxon>Bacteria</taxon>
        <taxon>Pseudomonadati</taxon>
        <taxon>Bacteroidota</taxon>
        <taxon>Flavobacteriia</taxon>
        <taxon>Flavobacteriales</taxon>
        <taxon>Flavobacteriaceae</taxon>
        <taxon>Galbibacter</taxon>
    </lineage>
</organism>
<reference evidence="2" key="1">
    <citation type="submission" date="2022-11" db="EMBL/GenBank/DDBJ databases">
        <title>High-quality draft genome sequence of Galbibacter sp. strain CMA-7.</title>
        <authorList>
            <person name="Wei L."/>
            <person name="Dong C."/>
            <person name="Shao Z."/>
        </authorList>
    </citation>
    <scope>NUCLEOTIDE SEQUENCE</scope>
    <source>
        <strain evidence="2">CMA-7</strain>
    </source>
</reference>
<gene>
    <name evidence="2" type="ORF">OSR52_05930</name>
</gene>
<evidence type="ECO:0000256" key="1">
    <source>
        <dbReference type="SAM" id="Phobius"/>
    </source>
</evidence>
<evidence type="ECO:0000313" key="2">
    <source>
        <dbReference type="EMBL" id="MDG3585403.1"/>
    </source>
</evidence>
<dbReference type="Proteomes" id="UP001153642">
    <property type="component" value="Unassembled WGS sequence"/>
</dbReference>
<name>A0ABT6FQ74_9FLAO</name>
<comment type="caution">
    <text evidence="2">The sequence shown here is derived from an EMBL/GenBank/DDBJ whole genome shotgun (WGS) entry which is preliminary data.</text>
</comment>
<keyword evidence="1" id="KW-0812">Transmembrane</keyword>
<sequence length="98" mass="11029">MTAMKDNKYKKLFLGLLFDAIGMLSFAIPGIGEFSDIIWAPISGWLMTRMYKGRIGQSAGAITFIEELVPGMDIIPTFTLTWLYTYVIKRKEAKVVTS</sequence>
<proteinExistence type="predicted"/>
<accession>A0ABT6FQ74</accession>
<feature type="transmembrane region" description="Helical" evidence="1">
    <location>
        <begin position="12"/>
        <end position="32"/>
    </location>
</feature>
<keyword evidence="1" id="KW-1133">Transmembrane helix</keyword>